<protein>
    <submittedName>
        <fullName evidence="5">Transcriptional regulator</fullName>
    </submittedName>
</protein>
<proteinExistence type="predicted"/>
<dbReference type="PROSITE" id="PS51118">
    <property type="entry name" value="HTH_HXLR"/>
    <property type="match status" value="1"/>
</dbReference>
<evidence type="ECO:0000259" key="4">
    <source>
        <dbReference type="PROSITE" id="PS51118"/>
    </source>
</evidence>
<reference evidence="5 6" key="1">
    <citation type="submission" date="2019-07" db="EMBL/GenBank/DDBJ databases">
        <title>Whole genome shotgun sequence of Halomonas halophila NBRC 102604.</title>
        <authorList>
            <person name="Hosoyama A."/>
            <person name="Uohara A."/>
            <person name="Ohji S."/>
            <person name="Ichikawa N."/>
        </authorList>
    </citation>
    <scope>NUCLEOTIDE SEQUENCE [LARGE SCALE GENOMIC DNA]</scope>
    <source>
        <strain evidence="5 6">NBRC 102604</strain>
    </source>
</reference>
<dbReference type="Gene3D" id="1.10.10.10">
    <property type="entry name" value="Winged helix-like DNA-binding domain superfamily/Winged helix DNA-binding domain"/>
    <property type="match status" value="1"/>
</dbReference>
<evidence type="ECO:0000313" key="5">
    <source>
        <dbReference type="EMBL" id="GEK73528.1"/>
    </source>
</evidence>
<evidence type="ECO:0000256" key="1">
    <source>
        <dbReference type="ARBA" id="ARBA00023015"/>
    </source>
</evidence>
<keyword evidence="2" id="KW-0238">DNA-binding</keyword>
<comment type="caution">
    <text evidence="5">The sequence shown here is derived from an EMBL/GenBank/DDBJ whole genome shotgun (WGS) entry which is preliminary data.</text>
</comment>
<name>A0ABQ0U729_9GAMM</name>
<keyword evidence="1" id="KW-0805">Transcription regulation</keyword>
<sequence length="141" mass="15828">MQALHLIRYLADMTSSSPPQTACPLARTLELIGDRWSLVILREIIKGQHRYSDFSHCAERIPTNILANRLRRLAGYGVVARVPSRSSPKRHEYHLTSKGAALLPAMQALARWGGDQLPECYAPPEQFLALTVEELPTRDPD</sequence>
<dbReference type="PANTHER" id="PTHR33204">
    <property type="entry name" value="TRANSCRIPTIONAL REGULATOR, MARR FAMILY"/>
    <property type="match status" value="1"/>
</dbReference>
<keyword evidence="3" id="KW-0804">Transcription</keyword>
<dbReference type="Pfam" id="PF01638">
    <property type="entry name" value="HxlR"/>
    <property type="match status" value="1"/>
</dbReference>
<dbReference type="InterPro" id="IPR036388">
    <property type="entry name" value="WH-like_DNA-bd_sf"/>
</dbReference>
<organism evidence="5 6">
    <name type="scientific">Halomonas halophila</name>
    <dbReference type="NCBI Taxonomy" id="29573"/>
    <lineage>
        <taxon>Bacteria</taxon>
        <taxon>Pseudomonadati</taxon>
        <taxon>Pseudomonadota</taxon>
        <taxon>Gammaproteobacteria</taxon>
        <taxon>Oceanospirillales</taxon>
        <taxon>Halomonadaceae</taxon>
        <taxon>Halomonas</taxon>
    </lineage>
</organism>
<dbReference type="EMBL" id="BJUS01000023">
    <property type="protein sequence ID" value="GEK73528.1"/>
    <property type="molecule type" value="Genomic_DNA"/>
</dbReference>
<evidence type="ECO:0000256" key="3">
    <source>
        <dbReference type="ARBA" id="ARBA00023163"/>
    </source>
</evidence>
<dbReference type="InterPro" id="IPR002577">
    <property type="entry name" value="HTH_HxlR"/>
</dbReference>
<dbReference type="SUPFAM" id="SSF46785">
    <property type="entry name" value="Winged helix' DNA-binding domain"/>
    <property type="match status" value="1"/>
</dbReference>
<dbReference type="RefSeq" id="WP_202020698.1">
    <property type="nucleotide sequence ID" value="NZ_BJUS01000023.1"/>
</dbReference>
<dbReference type="PANTHER" id="PTHR33204:SF18">
    <property type="entry name" value="TRANSCRIPTIONAL REGULATORY PROTEIN"/>
    <property type="match status" value="1"/>
</dbReference>
<dbReference type="InterPro" id="IPR036390">
    <property type="entry name" value="WH_DNA-bd_sf"/>
</dbReference>
<evidence type="ECO:0000313" key="6">
    <source>
        <dbReference type="Proteomes" id="UP000321121"/>
    </source>
</evidence>
<dbReference type="Proteomes" id="UP000321121">
    <property type="component" value="Unassembled WGS sequence"/>
</dbReference>
<accession>A0ABQ0U729</accession>
<gene>
    <name evidence="5" type="ORF">HHA04nite_20720</name>
</gene>
<keyword evidence="6" id="KW-1185">Reference proteome</keyword>
<evidence type="ECO:0000256" key="2">
    <source>
        <dbReference type="ARBA" id="ARBA00023125"/>
    </source>
</evidence>
<feature type="domain" description="HTH hxlR-type" evidence="4">
    <location>
        <begin position="23"/>
        <end position="121"/>
    </location>
</feature>